<evidence type="ECO:0000256" key="1">
    <source>
        <dbReference type="SAM" id="MobiDB-lite"/>
    </source>
</evidence>
<accession>A0A9N9T968</accession>
<dbReference type="EMBL" id="OU898283">
    <property type="protein sequence ID" value="CAG9839467.1"/>
    <property type="molecule type" value="Genomic_DNA"/>
</dbReference>
<evidence type="ECO:0000313" key="3">
    <source>
        <dbReference type="Proteomes" id="UP001153709"/>
    </source>
</evidence>
<dbReference type="Proteomes" id="UP001153709">
    <property type="component" value="Chromosome 8"/>
</dbReference>
<proteinExistence type="predicted"/>
<dbReference type="AlphaFoldDB" id="A0A9N9T968"/>
<organism evidence="2 3">
    <name type="scientific">Diabrotica balteata</name>
    <name type="common">Banded cucumber beetle</name>
    <dbReference type="NCBI Taxonomy" id="107213"/>
    <lineage>
        <taxon>Eukaryota</taxon>
        <taxon>Metazoa</taxon>
        <taxon>Ecdysozoa</taxon>
        <taxon>Arthropoda</taxon>
        <taxon>Hexapoda</taxon>
        <taxon>Insecta</taxon>
        <taxon>Pterygota</taxon>
        <taxon>Neoptera</taxon>
        <taxon>Endopterygota</taxon>
        <taxon>Coleoptera</taxon>
        <taxon>Polyphaga</taxon>
        <taxon>Cucujiformia</taxon>
        <taxon>Chrysomeloidea</taxon>
        <taxon>Chrysomelidae</taxon>
        <taxon>Galerucinae</taxon>
        <taxon>Diabroticina</taxon>
        <taxon>Diabroticites</taxon>
        <taxon>Diabrotica</taxon>
    </lineage>
</organism>
<feature type="region of interest" description="Disordered" evidence="1">
    <location>
        <begin position="88"/>
        <end position="116"/>
    </location>
</feature>
<sequence>MSILLCGCETWKGTNTLTDKLQVFVNKRLRRIVRIFWPNTIRNEDLLHLTEQKRVQNEIKSRKWGWISHTLRKNSYSIANTALEWNPQGKRKRGRPVQTWRRSIHHGRDKRPIVLE</sequence>
<evidence type="ECO:0000313" key="2">
    <source>
        <dbReference type="EMBL" id="CAG9839467.1"/>
    </source>
</evidence>
<evidence type="ECO:0008006" key="4">
    <source>
        <dbReference type="Google" id="ProtNLM"/>
    </source>
</evidence>
<reference evidence="2" key="1">
    <citation type="submission" date="2022-01" db="EMBL/GenBank/DDBJ databases">
        <authorList>
            <person name="King R."/>
        </authorList>
    </citation>
    <scope>NUCLEOTIDE SEQUENCE</scope>
</reference>
<gene>
    <name evidence="2" type="ORF">DIABBA_LOCUS12232</name>
</gene>
<dbReference type="OrthoDB" id="6764777at2759"/>
<protein>
    <recommendedName>
        <fullName evidence="4">Endonuclease-reverse transcriptase</fullName>
    </recommendedName>
</protein>
<keyword evidence="3" id="KW-1185">Reference proteome</keyword>
<name>A0A9N9T968_DIABA</name>